<evidence type="ECO:0000313" key="2">
    <source>
        <dbReference type="EMBL" id="KAJ5183351.1"/>
    </source>
</evidence>
<evidence type="ECO:0000259" key="1">
    <source>
        <dbReference type="PROSITE" id="PS50181"/>
    </source>
</evidence>
<keyword evidence="3" id="KW-1185">Reference proteome</keyword>
<dbReference type="SMART" id="SM00256">
    <property type="entry name" value="FBOX"/>
    <property type="match status" value="1"/>
</dbReference>
<dbReference type="Proteomes" id="UP001146351">
    <property type="component" value="Unassembled WGS sequence"/>
</dbReference>
<evidence type="ECO:0000313" key="3">
    <source>
        <dbReference type="Proteomes" id="UP001146351"/>
    </source>
</evidence>
<reference evidence="2" key="1">
    <citation type="submission" date="2022-11" db="EMBL/GenBank/DDBJ databases">
        <authorList>
            <person name="Petersen C."/>
        </authorList>
    </citation>
    <scope>NUCLEOTIDE SEQUENCE</scope>
    <source>
        <strain evidence="2">IBT 21917</strain>
    </source>
</reference>
<dbReference type="InterPro" id="IPR001810">
    <property type="entry name" value="F-box_dom"/>
</dbReference>
<accession>A0A9W9ITU6</accession>
<name>A0A9W9ITU6_9EURO</name>
<organism evidence="2 3">
    <name type="scientific">Penicillium capsulatum</name>
    <dbReference type="NCBI Taxonomy" id="69766"/>
    <lineage>
        <taxon>Eukaryota</taxon>
        <taxon>Fungi</taxon>
        <taxon>Dikarya</taxon>
        <taxon>Ascomycota</taxon>
        <taxon>Pezizomycotina</taxon>
        <taxon>Eurotiomycetes</taxon>
        <taxon>Eurotiomycetidae</taxon>
        <taxon>Eurotiales</taxon>
        <taxon>Aspergillaceae</taxon>
        <taxon>Penicillium</taxon>
    </lineage>
</organism>
<dbReference type="SUPFAM" id="SSF81383">
    <property type="entry name" value="F-box domain"/>
    <property type="match status" value="1"/>
</dbReference>
<dbReference type="OrthoDB" id="4362757at2759"/>
<sequence>MIISTSRRPSLPTEILEDILFFTDELTLLLSAQRVCRRWHTLIQESGKLQERLFFKSIKQHQERPQHNTMFTENLWVNCLKKRMPSRTASVGLEDFEYMDPWREIIYLRREASWRRMLLQNTEELHIGVIKLDPITRTGIKIIFTEFQVQGLVRIDGIAEAICAGILVPHQHPFEFYLEPLRPSWIRQISEQEKWLQHAFRDLPEIYSHCAIRVFTCRSVSLSGFGREAGLGDKFEMWLERLGRSRILREVTIRPPGSEGVEP</sequence>
<comment type="caution">
    <text evidence="2">The sequence shown here is derived from an EMBL/GenBank/DDBJ whole genome shotgun (WGS) entry which is preliminary data.</text>
</comment>
<dbReference type="Pfam" id="PF12937">
    <property type="entry name" value="F-box-like"/>
    <property type="match status" value="1"/>
</dbReference>
<gene>
    <name evidence="2" type="ORF">N7492_000967</name>
</gene>
<feature type="domain" description="F-box" evidence="1">
    <location>
        <begin position="5"/>
        <end position="58"/>
    </location>
</feature>
<proteinExistence type="predicted"/>
<dbReference type="InterPro" id="IPR036047">
    <property type="entry name" value="F-box-like_dom_sf"/>
</dbReference>
<reference evidence="2" key="2">
    <citation type="journal article" date="2023" name="IMA Fungus">
        <title>Comparative genomic study of the Penicillium genus elucidates a diverse pangenome and 15 lateral gene transfer events.</title>
        <authorList>
            <person name="Petersen C."/>
            <person name="Sorensen T."/>
            <person name="Nielsen M.R."/>
            <person name="Sondergaard T.E."/>
            <person name="Sorensen J.L."/>
            <person name="Fitzpatrick D.A."/>
            <person name="Frisvad J.C."/>
            <person name="Nielsen K.L."/>
        </authorList>
    </citation>
    <scope>NUCLEOTIDE SEQUENCE</scope>
    <source>
        <strain evidence="2">IBT 21917</strain>
    </source>
</reference>
<dbReference type="AlphaFoldDB" id="A0A9W9ITU6"/>
<dbReference type="Gene3D" id="1.20.1280.50">
    <property type="match status" value="1"/>
</dbReference>
<dbReference type="PROSITE" id="PS50181">
    <property type="entry name" value="FBOX"/>
    <property type="match status" value="1"/>
</dbReference>
<protein>
    <recommendedName>
        <fullName evidence="1">F-box domain-containing protein</fullName>
    </recommendedName>
</protein>
<dbReference type="EMBL" id="JAPQKO010000001">
    <property type="protein sequence ID" value="KAJ5183351.1"/>
    <property type="molecule type" value="Genomic_DNA"/>
</dbReference>